<comment type="caution">
    <text evidence="2">The sequence shown here is derived from an EMBL/GenBank/DDBJ whole genome shotgun (WGS) entry which is preliminary data.</text>
</comment>
<feature type="region of interest" description="Disordered" evidence="1">
    <location>
        <begin position="51"/>
        <end position="76"/>
    </location>
</feature>
<dbReference type="Proteomes" id="UP001066276">
    <property type="component" value="Chromosome 2_2"/>
</dbReference>
<proteinExistence type="predicted"/>
<feature type="compositionally biased region" description="Basic residues" evidence="1">
    <location>
        <begin position="66"/>
        <end position="76"/>
    </location>
</feature>
<protein>
    <submittedName>
        <fullName evidence="2">Uncharacterized protein</fullName>
    </submittedName>
</protein>
<dbReference type="EMBL" id="JANPWB010000004">
    <property type="protein sequence ID" value="KAJ1195269.1"/>
    <property type="molecule type" value="Genomic_DNA"/>
</dbReference>
<organism evidence="2 3">
    <name type="scientific">Pleurodeles waltl</name>
    <name type="common">Iberian ribbed newt</name>
    <dbReference type="NCBI Taxonomy" id="8319"/>
    <lineage>
        <taxon>Eukaryota</taxon>
        <taxon>Metazoa</taxon>
        <taxon>Chordata</taxon>
        <taxon>Craniata</taxon>
        <taxon>Vertebrata</taxon>
        <taxon>Euteleostomi</taxon>
        <taxon>Amphibia</taxon>
        <taxon>Batrachia</taxon>
        <taxon>Caudata</taxon>
        <taxon>Salamandroidea</taxon>
        <taxon>Salamandridae</taxon>
        <taxon>Pleurodelinae</taxon>
        <taxon>Pleurodeles</taxon>
    </lineage>
</organism>
<evidence type="ECO:0000256" key="1">
    <source>
        <dbReference type="SAM" id="MobiDB-lite"/>
    </source>
</evidence>
<keyword evidence="3" id="KW-1185">Reference proteome</keyword>
<accession>A0AAV7V3V9</accession>
<name>A0AAV7V3V9_PLEWA</name>
<sequence>MYESHRGTHESPVLVGTTERACVIRVFQVWDRLCGPFASLVGKVGRERGGGLGITSKNITGQSPRDKRREHKNIFF</sequence>
<reference evidence="2" key="1">
    <citation type="journal article" date="2022" name="bioRxiv">
        <title>Sequencing and chromosome-scale assembly of the giantPleurodeles waltlgenome.</title>
        <authorList>
            <person name="Brown T."/>
            <person name="Elewa A."/>
            <person name="Iarovenko S."/>
            <person name="Subramanian E."/>
            <person name="Araus A.J."/>
            <person name="Petzold A."/>
            <person name="Susuki M."/>
            <person name="Suzuki K.-i.T."/>
            <person name="Hayashi T."/>
            <person name="Toyoda A."/>
            <person name="Oliveira C."/>
            <person name="Osipova E."/>
            <person name="Leigh N.D."/>
            <person name="Simon A."/>
            <person name="Yun M.H."/>
        </authorList>
    </citation>
    <scope>NUCLEOTIDE SEQUENCE</scope>
    <source>
        <strain evidence="2">20211129_DDA</strain>
        <tissue evidence="2">Liver</tissue>
    </source>
</reference>
<evidence type="ECO:0000313" key="2">
    <source>
        <dbReference type="EMBL" id="KAJ1195269.1"/>
    </source>
</evidence>
<dbReference type="AlphaFoldDB" id="A0AAV7V3V9"/>
<evidence type="ECO:0000313" key="3">
    <source>
        <dbReference type="Proteomes" id="UP001066276"/>
    </source>
</evidence>
<gene>
    <name evidence="2" type="ORF">NDU88_004550</name>
</gene>